<sequence length="83" mass="9446">MKVYLVKIAVILTVMSFIFCTEVFDSSAASEESGSTEFPKAASILQCLVGDQEKIFNCIYEKFKQNVPFRKCKKNVRQFTTYG</sequence>
<proteinExistence type="evidence at transcript level"/>
<organism evidence="2">
    <name type="scientific">Ixodes ricinus</name>
    <name type="common">Common tick</name>
    <name type="synonym">Acarus ricinus</name>
    <dbReference type="NCBI Taxonomy" id="34613"/>
    <lineage>
        <taxon>Eukaryota</taxon>
        <taxon>Metazoa</taxon>
        <taxon>Ecdysozoa</taxon>
        <taxon>Arthropoda</taxon>
        <taxon>Chelicerata</taxon>
        <taxon>Arachnida</taxon>
        <taxon>Acari</taxon>
        <taxon>Parasitiformes</taxon>
        <taxon>Ixodida</taxon>
        <taxon>Ixodoidea</taxon>
        <taxon>Ixodidae</taxon>
        <taxon>Ixodinae</taxon>
        <taxon>Ixodes</taxon>
    </lineage>
</organism>
<evidence type="ECO:0000256" key="1">
    <source>
        <dbReference type="SAM" id="SignalP"/>
    </source>
</evidence>
<dbReference type="EMBL" id="GADI01007165">
    <property type="protein sequence ID" value="JAA66643.1"/>
    <property type="molecule type" value="mRNA"/>
</dbReference>
<evidence type="ECO:0000313" key="2">
    <source>
        <dbReference type="EMBL" id="JAA66643.1"/>
    </source>
</evidence>
<keyword evidence="1" id="KW-0732">Signal</keyword>
<reference evidence="2" key="1">
    <citation type="submission" date="2012-12" db="EMBL/GenBank/DDBJ databases">
        <title>Identification and characterization of a phenylalanine ammonia-lyase gene family in Isatis indigotica Fort.</title>
        <authorList>
            <person name="Liu Q."/>
            <person name="Chen J."/>
            <person name="Zhou X."/>
            <person name="Di P."/>
            <person name="Xiao Y."/>
            <person name="Xuan H."/>
            <person name="Zhang L."/>
            <person name="Chen W."/>
        </authorList>
    </citation>
    <scope>NUCLEOTIDE SEQUENCE</scope>
    <source>
        <tissue evidence="2">Salivary gland</tissue>
    </source>
</reference>
<name>A0A0K8R719_IXORI</name>
<dbReference type="AlphaFoldDB" id="A0A0K8R719"/>
<feature type="chain" id="PRO_5005516542" evidence="1">
    <location>
        <begin position="21"/>
        <end position="83"/>
    </location>
</feature>
<feature type="signal peptide" evidence="1">
    <location>
        <begin position="1"/>
        <end position="20"/>
    </location>
</feature>
<accession>A0A0K8R719</accession>
<protein>
    <submittedName>
        <fullName evidence="2">Putative ixodes 14 kDa protein</fullName>
    </submittedName>
</protein>